<feature type="compositionally biased region" description="Pro residues" evidence="1">
    <location>
        <begin position="68"/>
        <end position="77"/>
    </location>
</feature>
<evidence type="ECO:0000256" key="1">
    <source>
        <dbReference type="SAM" id="MobiDB-lite"/>
    </source>
</evidence>
<dbReference type="AlphaFoldDB" id="A0A1M8A402"/>
<evidence type="ECO:0000313" key="3">
    <source>
        <dbReference type="Proteomes" id="UP000186303"/>
    </source>
</evidence>
<dbReference type="GO" id="GO:0072344">
    <property type="term" value="P:rescue of stalled ribosome"/>
    <property type="evidence" value="ECO:0007669"/>
    <property type="project" value="TreeGrafter"/>
</dbReference>
<dbReference type="EMBL" id="LT671822">
    <property type="protein sequence ID" value="SHO77165.1"/>
    <property type="molecule type" value="Genomic_DNA"/>
</dbReference>
<dbReference type="OrthoDB" id="205993at2759"/>
<feature type="compositionally biased region" description="Basic and acidic residues" evidence="1">
    <location>
        <begin position="693"/>
        <end position="703"/>
    </location>
</feature>
<dbReference type="GO" id="GO:1990116">
    <property type="term" value="P:ribosome-associated ubiquitin-dependent protein catabolic process"/>
    <property type="evidence" value="ECO:0007669"/>
    <property type="project" value="TreeGrafter"/>
</dbReference>
<dbReference type="OMA" id="IWGKMPP"/>
<dbReference type="Pfam" id="PF04910">
    <property type="entry name" value="Tcf25"/>
    <property type="match status" value="1"/>
</dbReference>
<reference evidence="3" key="1">
    <citation type="journal article" date="2017" name="Nucleic Acids Res.">
        <title>Proteogenomics produces comprehensive and highly accurate protein-coding gene annotation in a complete genome assembly of Malassezia sympodialis.</title>
        <authorList>
            <person name="Zhu Y."/>
            <person name="Engstroem P.G."/>
            <person name="Tellgren-Roth C."/>
            <person name="Baudo C.D."/>
            <person name="Kennell J.C."/>
            <person name="Sun S."/>
            <person name="Billmyre R.B."/>
            <person name="Schroeder M.S."/>
            <person name="Andersson A."/>
            <person name="Holm T."/>
            <person name="Sigurgeirsson B."/>
            <person name="Wu G."/>
            <person name="Sankaranarayanan S.R."/>
            <person name="Siddharthan R."/>
            <person name="Sanyal K."/>
            <person name="Lundeberg J."/>
            <person name="Nystedt B."/>
            <person name="Boekhout T."/>
            <person name="Dawson T.L. Jr."/>
            <person name="Heitman J."/>
            <person name="Scheynius A."/>
            <person name="Lehtioe J."/>
        </authorList>
    </citation>
    <scope>NUCLEOTIDE SEQUENCE [LARGE SCALE GENOMIC DNA]</scope>
    <source>
        <strain evidence="3">ATCC 42132</strain>
    </source>
</reference>
<gene>
    <name evidence="2" type="ORF">MSYG_1506</name>
</gene>
<feature type="region of interest" description="Disordered" evidence="1">
    <location>
        <begin position="199"/>
        <end position="221"/>
    </location>
</feature>
<feature type="region of interest" description="Disordered" evidence="1">
    <location>
        <begin position="684"/>
        <end position="730"/>
    </location>
</feature>
<feature type="region of interest" description="Disordered" evidence="1">
    <location>
        <begin position="96"/>
        <end position="135"/>
    </location>
</feature>
<feature type="compositionally biased region" description="Low complexity" evidence="1">
    <location>
        <begin position="704"/>
        <end position="730"/>
    </location>
</feature>
<dbReference type="STRING" id="1230383.A0A1M8A402"/>
<dbReference type="PANTHER" id="PTHR22684:SF0">
    <property type="entry name" value="RIBOSOME QUALITY CONTROL COMPLEX SUBUNIT TCF25"/>
    <property type="match status" value="1"/>
</dbReference>
<dbReference type="PANTHER" id="PTHR22684">
    <property type="entry name" value="NULP1-RELATED"/>
    <property type="match status" value="1"/>
</dbReference>
<dbReference type="GO" id="GO:1990112">
    <property type="term" value="C:RQC complex"/>
    <property type="evidence" value="ECO:0007669"/>
    <property type="project" value="TreeGrafter"/>
</dbReference>
<organism evidence="2 3">
    <name type="scientific">Malassezia sympodialis (strain ATCC 42132)</name>
    <name type="common">Atopic eczema-associated yeast</name>
    <dbReference type="NCBI Taxonomy" id="1230383"/>
    <lineage>
        <taxon>Eukaryota</taxon>
        <taxon>Fungi</taxon>
        <taxon>Dikarya</taxon>
        <taxon>Basidiomycota</taxon>
        <taxon>Ustilaginomycotina</taxon>
        <taxon>Malasseziomycetes</taxon>
        <taxon>Malasseziales</taxon>
        <taxon>Malasseziaceae</taxon>
        <taxon>Malassezia</taxon>
    </lineage>
</organism>
<evidence type="ECO:0000313" key="2">
    <source>
        <dbReference type="EMBL" id="SHO77165.1"/>
    </source>
</evidence>
<feature type="compositionally biased region" description="Basic residues" evidence="1">
    <location>
        <begin position="115"/>
        <end position="125"/>
    </location>
</feature>
<dbReference type="Proteomes" id="UP000186303">
    <property type="component" value="Chromosome 2"/>
</dbReference>
<keyword evidence="3" id="KW-1185">Reference proteome</keyword>
<dbReference type="VEuPathDB" id="FungiDB:MSYG_1506"/>
<accession>A0A1M8A402</accession>
<dbReference type="InterPro" id="IPR006994">
    <property type="entry name" value="TCF25/Rqc1"/>
</dbReference>
<feature type="region of interest" description="Disordered" evidence="1">
    <location>
        <begin position="56"/>
        <end position="80"/>
    </location>
</feature>
<sequence>MAWTAAVRRTACLASVIGRHRIMTVEDERRPRSFLTMSRRLQRRQQRQQQELEQLQSVSSDVAQIDTPAPPDTPPATEPVSGASAFAALDVADGDAQDVADEDGAGMAAPAPKSKSSKKKKKKGGKSTNVNELSLEEMDALLASEARKAAPRENATVPSAEPTKSLHAVLRGRLALDPSQLDPQLELKRQFGAAAIKAYEREKGHGPTRSGARSRENRGAVFNSNTRARTVLCTPKAQWPDLARTFVGMSMETYDTPSGRVCSWVHSRAYKQAQFQFAQAVSSLDTQSLYALMRVFPWHIDTLLQLSDISRYQGDLGQAADFIDRALFAMERSASPPFTAGLTSSTGPPLCDFLRAENRAFWLAAHRNIDLFGRRGTWRTALEWCKLVFGLDTTDPHGMLLWIDYLAVKSKQAEWLLTFLDAYDAWMCEQTEQHMDNVRARTPLDHEKAAAQETWHGALDWSVGLCYARALAMHSVNKEAGRAALRLAMARHPRAAILLADKLDVSVPPDVVRAHPMHGSYSASKPVFGEMLAHLYVHRSLNLWKEPALTQWFRDTAADTWEHLAAPVCEGEASAVTKMGVYRHIVVADLPESLNQQLVRYFPPEVRSPPGGVETFDPLPPLGGSRYDDEYFAGIAGQLQDRSNMQMGDVLQQLQHLNIQDVEQVLDHLDNDTRDFLLQAMGHAIQEDEPTTEDGRVEPRAASEDMAPVDAAAADAEAEAPGPAAEANEPNMLQRAWNALWGT</sequence>
<proteinExistence type="predicted"/>
<protein>
    <submittedName>
        <fullName evidence="2">Similar to S.cerevisiae protein RQC1 (Component of the ribosome quality control complex (RQC))</fullName>
    </submittedName>
</protein>
<name>A0A1M8A402_MALS4</name>